<reference evidence="8 9" key="1">
    <citation type="submission" date="2023-11" db="EMBL/GenBank/DDBJ databases">
        <title>An acidophilic fungus is an integral part of prey digestion in a carnivorous sundew plant.</title>
        <authorList>
            <person name="Tsai I.J."/>
        </authorList>
    </citation>
    <scope>NUCLEOTIDE SEQUENCE [LARGE SCALE GENOMIC DNA]</scope>
    <source>
        <strain evidence="8">169a</strain>
    </source>
</reference>
<accession>A0AAQ3M7B8</accession>
<dbReference type="GO" id="GO:0000139">
    <property type="term" value="C:Golgi membrane"/>
    <property type="evidence" value="ECO:0007669"/>
    <property type="project" value="UniProtKB-SubCell"/>
</dbReference>
<dbReference type="PANTHER" id="PTHR10984">
    <property type="entry name" value="ENDOPLASMIC RETICULUM-GOLGI INTERMEDIATE COMPARTMENT PROTEIN"/>
    <property type="match status" value="1"/>
</dbReference>
<dbReference type="GO" id="GO:0006890">
    <property type="term" value="P:retrograde vesicle-mediated transport, Golgi to endoplasmic reticulum"/>
    <property type="evidence" value="ECO:0007669"/>
    <property type="project" value="TreeGrafter"/>
</dbReference>
<dbReference type="Pfam" id="PF07970">
    <property type="entry name" value="COPIIcoated_ERV"/>
    <property type="match status" value="1"/>
</dbReference>
<gene>
    <name evidence="8" type="ORF">R9X50_00532700</name>
</gene>
<evidence type="ECO:0000256" key="5">
    <source>
        <dbReference type="RuleBase" id="RU369013"/>
    </source>
</evidence>
<sequence length="397" mass="44306">MDNSFGHHGLDDDAFGEKNISSTVKAFDAFPKTKPSYTQQTNSGGVFTVVLLCASLWLASTELGRWWAGETTHGFSVEQGVGHDLQINMDIVVAMKCEDLHVNVQDAAGDRILASSALYKDPTTWWIWENKLGHQLGFTKEDRTSNEFAEQDVHDYIGHSANTRKKKFKGTPRIRRGHVANACRIYGSLHGNKVQGDFHITARGHGYMEAGQHLDHTSFNFSHHVNELSFGPFYPDLVNPLDNTLATAETHFHKFQYYLSLVPTIYTTDTGSIRSIDKYHESPASGEDGLKSNPYRFSSNTVFTNQYAVTEQSHKVSETAVPGIFVKFDVEPIMLTIAEEWSSIPALLVRIVNVISGVLVAGGWIFQLSEWFRETYGKRSRASGFGVLHGGMSEKHV</sequence>
<comment type="subcellular location">
    <subcellularLocation>
        <location evidence="5">Endoplasmic reticulum membrane</location>
        <topology evidence="5">Multi-pass membrane protein</topology>
    </subcellularLocation>
    <subcellularLocation>
        <location evidence="5">Endoplasmic reticulum-Golgi intermediate compartment membrane</location>
        <topology evidence="5">Multi-pass membrane protein</topology>
    </subcellularLocation>
    <subcellularLocation>
        <location evidence="5">Golgi apparatus membrane</location>
        <topology evidence="5">Multi-pass membrane protein</topology>
    </subcellularLocation>
    <subcellularLocation>
        <location evidence="1">Membrane</location>
    </subcellularLocation>
</comment>
<keyword evidence="5" id="KW-0813">Transport</keyword>
<keyword evidence="5" id="KW-0256">Endoplasmic reticulum</keyword>
<feature type="domain" description="Endoplasmic reticulum vesicle transporter C-terminal" evidence="6">
    <location>
        <begin position="179"/>
        <end position="365"/>
    </location>
</feature>
<keyword evidence="5" id="KW-0333">Golgi apparatus</keyword>
<dbReference type="Proteomes" id="UP001303373">
    <property type="component" value="Chromosome 8"/>
</dbReference>
<evidence type="ECO:0000256" key="1">
    <source>
        <dbReference type="ARBA" id="ARBA00004370"/>
    </source>
</evidence>
<dbReference type="GO" id="GO:0030134">
    <property type="term" value="C:COPII-coated ER to Golgi transport vesicle"/>
    <property type="evidence" value="ECO:0007669"/>
    <property type="project" value="TreeGrafter"/>
</dbReference>
<dbReference type="InterPro" id="IPR045888">
    <property type="entry name" value="Erv"/>
</dbReference>
<dbReference type="GO" id="GO:0006888">
    <property type="term" value="P:endoplasmic reticulum to Golgi vesicle-mediated transport"/>
    <property type="evidence" value="ECO:0007669"/>
    <property type="project" value="UniProtKB-UniRule"/>
</dbReference>
<dbReference type="InterPro" id="IPR039542">
    <property type="entry name" value="Erv_N"/>
</dbReference>
<comment type="function">
    <text evidence="5">Plays a role in transport between endoplasmic reticulum and Golgi.</text>
</comment>
<keyword evidence="9" id="KW-1185">Reference proteome</keyword>
<organism evidence="8 9">
    <name type="scientific">Acrodontium crateriforme</name>
    <dbReference type="NCBI Taxonomy" id="150365"/>
    <lineage>
        <taxon>Eukaryota</taxon>
        <taxon>Fungi</taxon>
        <taxon>Dikarya</taxon>
        <taxon>Ascomycota</taxon>
        <taxon>Pezizomycotina</taxon>
        <taxon>Dothideomycetes</taxon>
        <taxon>Dothideomycetidae</taxon>
        <taxon>Mycosphaerellales</taxon>
        <taxon>Teratosphaeriaceae</taxon>
        <taxon>Acrodontium</taxon>
    </lineage>
</organism>
<dbReference type="AlphaFoldDB" id="A0AAQ3M7B8"/>
<dbReference type="InterPro" id="IPR012936">
    <property type="entry name" value="Erv_C"/>
</dbReference>
<keyword evidence="5" id="KW-0931">ER-Golgi transport</keyword>
<evidence type="ECO:0000256" key="4">
    <source>
        <dbReference type="ARBA" id="ARBA00023136"/>
    </source>
</evidence>
<keyword evidence="2" id="KW-0812">Transmembrane</keyword>
<protein>
    <recommendedName>
        <fullName evidence="5">Endoplasmic reticulum-Golgi intermediate compartment protein</fullName>
    </recommendedName>
</protein>
<evidence type="ECO:0000259" key="6">
    <source>
        <dbReference type="Pfam" id="PF07970"/>
    </source>
</evidence>
<name>A0AAQ3M7B8_9PEZI</name>
<dbReference type="Pfam" id="PF13850">
    <property type="entry name" value="ERGIC_N"/>
    <property type="match status" value="1"/>
</dbReference>
<evidence type="ECO:0000259" key="7">
    <source>
        <dbReference type="Pfam" id="PF13850"/>
    </source>
</evidence>
<keyword evidence="3" id="KW-1133">Transmembrane helix</keyword>
<dbReference type="GO" id="GO:0033116">
    <property type="term" value="C:endoplasmic reticulum-Golgi intermediate compartment membrane"/>
    <property type="evidence" value="ECO:0007669"/>
    <property type="project" value="UniProtKB-SubCell"/>
</dbReference>
<evidence type="ECO:0000256" key="3">
    <source>
        <dbReference type="ARBA" id="ARBA00022989"/>
    </source>
</evidence>
<evidence type="ECO:0000313" key="8">
    <source>
        <dbReference type="EMBL" id="WPH02463.1"/>
    </source>
</evidence>
<evidence type="ECO:0000313" key="9">
    <source>
        <dbReference type="Proteomes" id="UP001303373"/>
    </source>
</evidence>
<proteinExistence type="inferred from homology"/>
<comment type="similarity">
    <text evidence="5">Belongs to the ERGIC family.</text>
</comment>
<dbReference type="EMBL" id="CP138587">
    <property type="protein sequence ID" value="WPH02463.1"/>
    <property type="molecule type" value="Genomic_DNA"/>
</dbReference>
<dbReference type="GO" id="GO:0005789">
    <property type="term" value="C:endoplasmic reticulum membrane"/>
    <property type="evidence" value="ECO:0007669"/>
    <property type="project" value="UniProtKB-SubCell"/>
</dbReference>
<keyword evidence="4" id="KW-0472">Membrane</keyword>
<dbReference type="PANTHER" id="PTHR10984:SF81">
    <property type="entry name" value="ER-DERIVED VESICLES PROTEIN ERV41"/>
    <property type="match status" value="1"/>
</dbReference>
<feature type="domain" description="Endoplasmic reticulum vesicle transporter N-terminal" evidence="7">
    <location>
        <begin position="24"/>
        <end position="112"/>
    </location>
</feature>
<evidence type="ECO:0000256" key="2">
    <source>
        <dbReference type="ARBA" id="ARBA00022692"/>
    </source>
</evidence>